<reference evidence="2 3" key="1">
    <citation type="journal article" date="2014" name="Genome Announc.">
        <title>Complete genome sequence of Magnetospirillum gryphiswaldense MSR-1.</title>
        <authorList>
            <person name="Wang X."/>
            <person name="Wang Q."/>
            <person name="Zhang W."/>
            <person name="Wang Y."/>
            <person name="Li L."/>
            <person name="Wen T."/>
            <person name="Zhang T."/>
            <person name="Zhang Y."/>
            <person name="Xu J."/>
            <person name="Hu J."/>
            <person name="Li S."/>
            <person name="Liu L."/>
            <person name="Liu J."/>
            <person name="Jiang W."/>
            <person name="Tian J."/>
            <person name="Li Y."/>
            <person name="Schuler D."/>
            <person name="Wang L."/>
            <person name="Li J."/>
        </authorList>
    </citation>
    <scope>NUCLEOTIDE SEQUENCE [LARGE SCALE GENOMIC DNA]</scope>
    <source>
        <strain evidence="3">DSM 6361 / JCM 21280 / NBRC 15271 / MSR-1</strain>
    </source>
</reference>
<feature type="transmembrane region" description="Helical" evidence="1">
    <location>
        <begin position="95"/>
        <end position="113"/>
    </location>
</feature>
<evidence type="ECO:0000313" key="3">
    <source>
        <dbReference type="Proteomes" id="UP000018922"/>
    </source>
</evidence>
<name>V6F4D5_MAGGM</name>
<dbReference type="Proteomes" id="UP000018922">
    <property type="component" value="Chromosome I"/>
</dbReference>
<keyword evidence="1" id="KW-0472">Membrane</keyword>
<accession>V6F4D5</accession>
<dbReference type="KEGG" id="mgy:MGMSRv2__1951"/>
<keyword evidence="3" id="KW-1185">Reference proteome</keyword>
<sequence length="157" mass="16940">MSIGSYNVVLRSLVKDWVSSTYFSSGLQVQHVLAKSLVLSMAVSLVVVVGDAFAGETVQHGATTGWMAASMAWAERLYADAVLFVVRAYEAVVEVLRWGLMTLVALVMLSLFLKGKASKNRPLGGSYAAEAMMLGEHYENPIAVKAARGIRNKIFGP</sequence>
<feature type="transmembrane region" description="Helical" evidence="1">
    <location>
        <begin position="32"/>
        <end position="54"/>
    </location>
</feature>
<keyword evidence="1" id="KW-1133">Transmembrane helix</keyword>
<proteinExistence type="predicted"/>
<dbReference type="EMBL" id="HG794546">
    <property type="protein sequence ID" value="CDK99166.1"/>
    <property type="molecule type" value="Genomic_DNA"/>
</dbReference>
<dbReference type="STRING" id="1430440.MGMSRv2__1951"/>
<dbReference type="AlphaFoldDB" id="V6F4D5"/>
<gene>
    <name evidence="2" type="ordered locus">MGMSRv2__1951</name>
</gene>
<keyword evidence="1" id="KW-0812">Transmembrane</keyword>
<dbReference type="HOGENOM" id="CLU_1675753_0_0_5"/>
<evidence type="ECO:0000313" key="2">
    <source>
        <dbReference type="EMBL" id="CDK99166.1"/>
    </source>
</evidence>
<protein>
    <submittedName>
        <fullName evidence="2">Uncharacterized protein</fullName>
    </submittedName>
</protein>
<evidence type="ECO:0000256" key="1">
    <source>
        <dbReference type="SAM" id="Phobius"/>
    </source>
</evidence>
<organism evidence="2 3">
    <name type="scientific">Magnetospirillum gryphiswaldense (strain DSM 6361 / JCM 21280 / NBRC 15271 / MSR-1)</name>
    <dbReference type="NCBI Taxonomy" id="431944"/>
    <lineage>
        <taxon>Bacteria</taxon>
        <taxon>Pseudomonadati</taxon>
        <taxon>Pseudomonadota</taxon>
        <taxon>Alphaproteobacteria</taxon>
        <taxon>Rhodospirillales</taxon>
        <taxon>Rhodospirillaceae</taxon>
        <taxon>Magnetospirillum</taxon>
    </lineage>
</organism>